<keyword evidence="4" id="KW-0812">Transmembrane</keyword>
<dbReference type="EMBL" id="WOSY01000001">
    <property type="protein sequence ID" value="NHN87164.1"/>
    <property type="molecule type" value="Genomic_DNA"/>
</dbReference>
<proteinExistence type="predicted"/>
<keyword evidence="4" id="KW-1133">Transmembrane helix</keyword>
<dbReference type="Proteomes" id="UP000631653">
    <property type="component" value="Unassembled WGS sequence"/>
</dbReference>
<reference evidence="6 7" key="1">
    <citation type="journal article" date="2020" name="Int. J. Syst. Evol. Microbiol.">
        <title>Novel acetic acid bacteria from cider fermentations: Acetobacter conturbans sp. nov. and Acetobacter fallax sp. nov.</title>
        <authorList>
            <person name="Sombolestani A.S."/>
            <person name="Cleenwerck I."/>
            <person name="Cnockaert M."/>
            <person name="Borremans W."/>
            <person name="Wieme A.D."/>
            <person name="De Vuyst L."/>
            <person name="Vandamme P."/>
        </authorList>
    </citation>
    <scope>NUCLEOTIDE SEQUENCE [LARGE SCALE GENOMIC DNA]</scope>
    <source>
        <strain evidence="6 7">LMG 1627</strain>
    </source>
</reference>
<evidence type="ECO:0000256" key="3">
    <source>
        <dbReference type="ARBA" id="ARBA00023315"/>
    </source>
</evidence>
<keyword evidence="7" id="KW-1185">Reference proteome</keyword>
<dbReference type="Pfam" id="PF01553">
    <property type="entry name" value="Acyltransferase"/>
    <property type="match status" value="1"/>
</dbReference>
<dbReference type="RefSeq" id="WP_173568462.1">
    <property type="nucleotide sequence ID" value="NZ_WOSY01000001.1"/>
</dbReference>
<dbReference type="SUPFAM" id="SSF69593">
    <property type="entry name" value="Glycerol-3-phosphate (1)-acyltransferase"/>
    <property type="match status" value="1"/>
</dbReference>
<evidence type="ECO:0000259" key="5">
    <source>
        <dbReference type="SMART" id="SM00563"/>
    </source>
</evidence>
<evidence type="ECO:0000256" key="1">
    <source>
        <dbReference type="ARBA" id="ARBA00005189"/>
    </source>
</evidence>
<evidence type="ECO:0000256" key="2">
    <source>
        <dbReference type="ARBA" id="ARBA00022679"/>
    </source>
</evidence>
<evidence type="ECO:0000313" key="6">
    <source>
        <dbReference type="EMBL" id="NHN87164.1"/>
    </source>
</evidence>
<protein>
    <submittedName>
        <fullName evidence="6">1-acyl-sn-glycerol-3-phosphate acyltransferase</fullName>
    </submittedName>
</protein>
<feature type="domain" description="Phospholipid/glycerol acyltransferase" evidence="5">
    <location>
        <begin position="72"/>
        <end position="186"/>
    </location>
</feature>
<keyword evidence="3 6" id="KW-0012">Acyltransferase</keyword>
<dbReference type="InterPro" id="IPR002123">
    <property type="entry name" value="Plipid/glycerol_acylTrfase"/>
</dbReference>
<keyword evidence="2" id="KW-0808">Transferase</keyword>
<dbReference type="PANTHER" id="PTHR10434:SF40">
    <property type="entry name" value="1-ACYL-SN-GLYCEROL-3-PHOSPHATE ACYLTRANSFERASE"/>
    <property type="match status" value="1"/>
</dbReference>
<sequence length="239" mass="26084">MRVIGSALFRIYIVVISTLMGVAAIPIRLFLRQYALAYAKLWTRCCLAGARTLCGIHTRIEGLEKLPMDRPFIIASQHQSAFDTLVWMSLVPRPTYVMKEELLKVPLVGPMLKLTGMIPVERTGGTKAMRALLKSTETAVAEGRQIIIFPEGTRLPFGETAPLKPGIVAMARHAGLPVYPVVTNSGLCWPGHGFLKRAGTISIIICDPVEAAGDGKGRGGEMLRAIETSWRNAHPLLLT</sequence>
<name>A0ABX0JV69_9PROT</name>
<dbReference type="CDD" id="cd07989">
    <property type="entry name" value="LPLAT_AGPAT-like"/>
    <property type="match status" value="1"/>
</dbReference>
<accession>A0ABX0JV69</accession>
<dbReference type="GO" id="GO:0016746">
    <property type="term" value="F:acyltransferase activity"/>
    <property type="evidence" value="ECO:0007669"/>
    <property type="project" value="UniProtKB-KW"/>
</dbReference>
<organism evidence="6 7">
    <name type="scientific">Acetobacter conturbans</name>
    <dbReference type="NCBI Taxonomy" id="1737472"/>
    <lineage>
        <taxon>Bacteria</taxon>
        <taxon>Pseudomonadati</taxon>
        <taxon>Pseudomonadota</taxon>
        <taxon>Alphaproteobacteria</taxon>
        <taxon>Acetobacterales</taxon>
        <taxon>Acetobacteraceae</taxon>
        <taxon>Acetobacter</taxon>
    </lineage>
</organism>
<evidence type="ECO:0000256" key="4">
    <source>
        <dbReference type="SAM" id="Phobius"/>
    </source>
</evidence>
<dbReference type="PANTHER" id="PTHR10434">
    <property type="entry name" value="1-ACYL-SN-GLYCEROL-3-PHOSPHATE ACYLTRANSFERASE"/>
    <property type="match status" value="1"/>
</dbReference>
<comment type="pathway">
    <text evidence="1">Lipid metabolism.</text>
</comment>
<comment type="caution">
    <text evidence="6">The sequence shown here is derived from an EMBL/GenBank/DDBJ whole genome shotgun (WGS) entry which is preliminary data.</text>
</comment>
<feature type="transmembrane region" description="Helical" evidence="4">
    <location>
        <begin position="12"/>
        <end position="31"/>
    </location>
</feature>
<evidence type="ECO:0000313" key="7">
    <source>
        <dbReference type="Proteomes" id="UP000631653"/>
    </source>
</evidence>
<dbReference type="SMART" id="SM00563">
    <property type="entry name" value="PlsC"/>
    <property type="match status" value="1"/>
</dbReference>
<gene>
    <name evidence="6" type="ORF">GOB81_00735</name>
</gene>
<keyword evidence="4" id="KW-0472">Membrane</keyword>